<feature type="region of interest" description="Disordered" evidence="2">
    <location>
        <begin position="379"/>
        <end position="406"/>
    </location>
</feature>
<proteinExistence type="inferred from homology"/>
<organism evidence="4 5">
    <name type="scientific">Achlya hypogyna</name>
    <name type="common">Oomycete</name>
    <name type="synonym">Protoachlya hypogyna</name>
    <dbReference type="NCBI Taxonomy" id="1202772"/>
    <lineage>
        <taxon>Eukaryota</taxon>
        <taxon>Sar</taxon>
        <taxon>Stramenopiles</taxon>
        <taxon>Oomycota</taxon>
        <taxon>Saprolegniomycetes</taxon>
        <taxon>Saprolegniales</taxon>
        <taxon>Achlyaceae</taxon>
        <taxon>Achlya</taxon>
    </lineage>
</organism>
<dbReference type="Pfam" id="PF05004">
    <property type="entry name" value="IFRD"/>
    <property type="match status" value="1"/>
</dbReference>
<evidence type="ECO:0000256" key="2">
    <source>
        <dbReference type="SAM" id="MobiDB-lite"/>
    </source>
</evidence>
<accession>A0A1V9ZKS7</accession>
<dbReference type="PANTHER" id="PTHR12354:SF1">
    <property type="entry name" value="INTERFERON-RELATED DEVELOPMENTAL REGULATOR 1"/>
    <property type="match status" value="1"/>
</dbReference>
<dbReference type="STRING" id="1202772.A0A1V9ZKS7"/>
<dbReference type="PANTHER" id="PTHR12354">
    <property type="entry name" value="INTERFERON-RELATED DEVELOPMENTAL REGULATOR"/>
    <property type="match status" value="1"/>
</dbReference>
<comment type="caution">
    <text evidence="4">The sequence shown here is derived from an EMBL/GenBank/DDBJ whole genome shotgun (WGS) entry which is preliminary data.</text>
</comment>
<sequence length="419" mass="46636">MGKKSGRQAQPRGSRNGYDSDDASASFCGSVASNDTDRSMDVDTNDELTQEEAFHEHIEALLEKRTTTRVTALKKIEALLVQYIPLDLLMDKYDKATLSPRANQLIGSADTLQSNVLHILRRPSIAEGVLGAQVLALMALIMGENEDGFYNQIKGPLHLLIKSETQSSEVRAMALQALGTVCFICSSDEEDTHAVMAACEAHLGDASSALAVAALDTWGCLASTLPSAYLVDDPFLTTQMEVFLQLLEHADVEVRSSAGENIALLFEALATAHVVYPDRDVIAAQLLALSKDSSKKTSKRDRKEQRSVFRDVHKTVADDVSPSVTFTFQHEVLRFQDWCTLKQYATLKKWLHVGFQEHLKYNNTVRGLLDLPLTSEEQSRVEKRDTLAKNSGARKQQSEVMKDQRQRRMNQKNLFLADY</sequence>
<dbReference type="InterPro" id="IPR039777">
    <property type="entry name" value="IFRD"/>
</dbReference>
<comment type="similarity">
    <text evidence="1">Belongs to the IFRD family.</text>
</comment>
<evidence type="ECO:0000259" key="3">
    <source>
        <dbReference type="Pfam" id="PF05004"/>
    </source>
</evidence>
<feature type="domain" description="Interferon-related developmental regulator N-terminal" evidence="3">
    <location>
        <begin position="26"/>
        <end position="316"/>
    </location>
</feature>
<feature type="compositionally biased region" description="Basic and acidic residues" evidence="2">
    <location>
        <begin position="396"/>
        <end position="406"/>
    </location>
</feature>
<name>A0A1V9ZKS7_ACHHY</name>
<dbReference type="Proteomes" id="UP000243579">
    <property type="component" value="Unassembled WGS sequence"/>
</dbReference>
<dbReference type="SUPFAM" id="SSF48371">
    <property type="entry name" value="ARM repeat"/>
    <property type="match status" value="1"/>
</dbReference>
<evidence type="ECO:0000313" key="4">
    <source>
        <dbReference type="EMBL" id="OQR98588.1"/>
    </source>
</evidence>
<gene>
    <name evidence="4" type="ORF">ACHHYP_08363</name>
</gene>
<evidence type="ECO:0000256" key="1">
    <source>
        <dbReference type="ARBA" id="ARBA00008828"/>
    </source>
</evidence>
<dbReference type="InterPro" id="IPR016024">
    <property type="entry name" value="ARM-type_fold"/>
</dbReference>
<dbReference type="OrthoDB" id="18978at2759"/>
<keyword evidence="5" id="KW-1185">Reference proteome</keyword>
<dbReference type="AlphaFoldDB" id="A0A1V9ZKS7"/>
<feature type="region of interest" description="Disordered" evidence="2">
    <location>
        <begin position="1"/>
        <end position="42"/>
    </location>
</feature>
<protein>
    <recommendedName>
        <fullName evidence="3">Interferon-related developmental regulator N-terminal domain-containing protein</fullName>
    </recommendedName>
</protein>
<dbReference type="EMBL" id="JNBR01000082">
    <property type="protein sequence ID" value="OQR98588.1"/>
    <property type="molecule type" value="Genomic_DNA"/>
</dbReference>
<dbReference type="InterPro" id="IPR007701">
    <property type="entry name" value="Interferon-rel_develop_reg_N"/>
</dbReference>
<dbReference type="Gene3D" id="1.25.10.10">
    <property type="entry name" value="Leucine-rich Repeat Variant"/>
    <property type="match status" value="1"/>
</dbReference>
<dbReference type="InterPro" id="IPR011989">
    <property type="entry name" value="ARM-like"/>
</dbReference>
<reference evidence="4 5" key="1">
    <citation type="journal article" date="2014" name="Genome Biol. Evol.">
        <title>The secreted proteins of Achlya hypogyna and Thraustotheca clavata identify the ancestral oomycete secretome and reveal gene acquisitions by horizontal gene transfer.</title>
        <authorList>
            <person name="Misner I."/>
            <person name="Blouin N."/>
            <person name="Leonard G."/>
            <person name="Richards T.A."/>
            <person name="Lane C.E."/>
        </authorList>
    </citation>
    <scope>NUCLEOTIDE SEQUENCE [LARGE SCALE GENOMIC DNA]</scope>
    <source>
        <strain evidence="4 5">ATCC 48635</strain>
    </source>
</reference>
<evidence type="ECO:0000313" key="5">
    <source>
        <dbReference type="Proteomes" id="UP000243579"/>
    </source>
</evidence>